<sequence length="247" mass="25870">MQKAERQSHLQSISRSKNVNALGSNSNIDSNFSTIWPELKNISSRMLARMGRISLLNNSTMENNIFNGGAGDDLFKSGASNDTLNGGAGNDILIGGTGNDYIVGGVGNDLLIGINTNSVAVSNTNGFVVAQISTSGNPGQGEIDTLIGGDGADKFILSDSNNVYYNDGNAASSGTQDYALIMDFNLKEDKIHLRGAATNYGLQTSGGDTNIYLDNDAIAGLSANDELIGIVKGVVNLSLSGSYFHYV</sequence>
<dbReference type="InterPro" id="IPR011049">
    <property type="entry name" value="Serralysin-like_metalloprot_C"/>
</dbReference>
<proteinExistence type="predicted"/>
<evidence type="ECO:0000256" key="2">
    <source>
        <dbReference type="ARBA" id="ARBA00022525"/>
    </source>
</evidence>
<gene>
    <name evidence="3" type="ORF">MiSe_12800</name>
</gene>
<dbReference type="PRINTS" id="PR00313">
    <property type="entry name" value="CABNDNGRPT"/>
</dbReference>
<dbReference type="Proteomes" id="UP001050975">
    <property type="component" value="Unassembled WGS sequence"/>
</dbReference>
<name>A0AAV3X389_9CYAN</name>
<dbReference type="PANTHER" id="PTHR38340">
    <property type="entry name" value="S-LAYER PROTEIN"/>
    <property type="match status" value="1"/>
</dbReference>
<dbReference type="AlphaFoldDB" id="A0AAV3X389"/>
<organism evidence="3 4">
    <name type="scientific">Microseira wollei NIES-4236</name>
    <dbReference type="NCBI Taxonomy" id="2530354"/>
    <lineage>
        <taxon>Bacteria</taxon>
        <taxon>Bacillati</taxon>
        <taxon>Cyanobacteriota</taxon>
        <taxon>Cyanophyceae</taxon>
        <taxon>Oscillatoriophycideae</taxon>
        <taxon>Aerosakkonematales</taxon>
        <taxon>Aerosakkonemataceae</taxon>
        <taxon>Microseira</taxon>
    </lineage>
</organism>
<keyword evidence="4" id="KW-1185">Reference proteome</keyword>
<dbReference type="InterPro" id="IPR050557">
    <property type="entry name" value="RTX_toxin/Mannuronan_C5-epim"/>
</dbReference>
<comment type="subcellular location">
    <subcellularLocation>
        <location evidence="1">Secreted</location>
    </subcellularLocation>
</comment>
<dbReference type="Pfam" id="PF00353">
    <property type="entry name" value="HemolysinCabind"/>
    <property type="match status" value="2"/>
</dbReference>
<protein>
    <submittedName>
        <fullName evidence="3">Hemolysin-type calcium-binding region protein</fullName>
    </submittedName>
</protein>
<evidence type="ECO:0000313" key="4">
    <source>
        <dbReference type="Proteomes" id="UP001050975"/>
    </source>
</evidence>
<dbReference type="PANTHER" id="PTHR38340:SF1">
    <property type="entry name" value="S-LAYER PROTEIN"/>
    <property type="match status" value="1"/>
</dbReference>
<reference evidence="3" key="1">
    <citation type="submission" date="2019-10" db="EMBL/GenBank/DDBJ databases">
        <title>Draft genome sequece of Microseira wollei NIES-4236.</title>
        <authorList>
            <person name="Yamaguchi H."/>
            <person name="Suzuki S."/>
            <person name="Kawachi M."/>
        </authorList>
    </citation>
    <scope>NUCLEOTIDE SEQUENCE</scope>
    <source>
        <strain evidence="3">NIES-4236</strain>
    </source>
</reference>
<keyword evidence="2" id="KW-0964">Secreted</keyword>
<dbReference type="EMBL" id="BLAY01000014">
    <property type="protein sequence ID" value="GET36529.1"/>
    <property type="molecule type" value="Genomic_DNA"/>
</dbReference>
<dbReference type="GO" id="GO:0005509">
    <property type="term" value="F:calcium ion binding"/>
    <property type="evidence" value="ECO:0007669"/>
    <property type="project" value="InterPro"/>
</dbReference>
<dbReference type="Gene3D" id="2.150.10.10">
    <property type="entry name" value="Serralysin-like metalloprotease, C-terminal"/>
    <property type="match status" value="2"/>
</dbReference>
<dbReference type="InterPro" id="IPR001343">
    <property type="entry name" value="Hemolysn_Ca-bd"/>
</dbReference>
<evidence type="ECO:0000313" key="3">
    <source>
        <dbReference type="EMBL" id="GET36529.1"/>
    </source>
</evidence>
<dbReference type="GO" id="GO:0005576">
    <property type="term" value="C:extracellular region"/>
    <property type="evidence" value="ECO:0007669"/>
    <property type="project" value="UniProtKB-SubCell"/>
</dbReference>
<dbReference type="InterPro" id="IPR018511">
    <property type="entry name" value="Hemolysin-typ_Ca-bd_CS"/>
</dbReference>
<dbReference type="PROSITE" id="PS00330">
    <property type="entry name" value="HEMOLYSIN_CALCIUM"/>
    <property type="match status" value="2"/>
</dbReference>
<evidence type="ECO:0000256" key="1">
    <source>
        <dbReference type="ARBA" id="ARBA00004613"/>
    </source>
</evidence>
<dbReference type="SUPFAM" id="SSF51120">
    <property type="entry name" value="beta-Roll"/>
    <property type="match status" value="1"/>
</dbReference>
<accession>A0AAV3X389</accession>
<comment type="caution">
    <text evidence="3">The sequence shown here is derived from an EMBL/GenBank/DDBJ whole genome shotgun (WGS) entry which is preliminary data.</text>
</comment>